<organism evidence="2 3">
    <name type="scientific">Macrosiphum euphorbiae</name>
    <name type="common">potato aphid</name>
    <dbReference type="NCBI Taxonomy" id="13131"/>
    <lineage>
        <taxon>Eukaryota</taxon>
        <taxon>Metazoa</taxon>
        <taxon>Ecdysozoa</taxon>
        <taxon>Arthropoda</taxon>
        <taxon>Hexapoda</taxon>
        <taxon>Insecta</taxon>
        <taxon>Pterygota</taxon>
        <taxon>Neoptera</taxon>
        <taxon>Paraneoptera</taxon>
        <taxon>Hemiptera</taxon>
        <taxon>Sternorrhyncha</taxon>
        <taxon>Aphidomorpha</taxon>
        <taxon>Aphidoidea</taxon>
        <taxon>Aphididae</taxon>
        <taxon>Macrosiphini</taxon>
        <taxon>Macrosiphum</taxon>
    </lineage>
</organism>
<evidence type="ECO:0000313" key="3">
    <source>
        <dbReference type="Proteomes" id="UP001160148"/>
    </source>
</evidence>
<reference evidence="2 3" key="1">
    <citation type="submission" date="2023-01" db="EMBL/GenBank/DDBJ databases">
        <authorList>
            <person name="Whitehead M."/>
        </authorList>
    </citation>
    <scope>NUCLEOTIDE SEQUENCE [LARGE SCALE GENOMIC DNA]</scope>
</reference>
<keyword evidence="1" id="KW-0812">Transmembrane</keyword>
<accession>A0AAV0W613</accession>
<dbReference type="EMBL" id="CARXXK010000001">
    <property type="protein sequence ID" value="CAI6351204.1"/>
    <property type="molecule type" value="Genomic_DNA"/>
</dbReference>
<keyword evidence="1" id="KW-0472">Membrane</keyword>
<keyword evidence="1" id="KW-1133">Transmembrane helix</keyword>
<protein>
    <submittedName>
        <fullName evidence="2">Uncharacterized protein</fullName>
    </submittedName>
</protein>
<dbReference type="Proteomes" id="UP001160148">
    <property type="component" value="Unassembled WGS sequence"/>
</dbReference>
<comment type="caution">
    <text evidence="2">The sequence shown here is derived from an EMBL/GenBank/DDBJ whole genome shotgun (WGS) entry which is preliminary data.</text>
</comment>
<evidence type="ECO:0000256" key="1">
    <source>
        <dbReference type="SAM" id="Phobius"/>
    </source>
</evidence>
<keyword evidence="3" id="KW-1185">Reference proteome</keyword>
<sequence length="91" mass="10180">MGTERWWSPVGTRLFGYICKDKYAITHNSILLPAGPLWDVIFILVLYHGGRDRFANGRNRFITLSGNGVVSDYCSGGTSLLVLPFSYIHIS</sequence>
<dbReference type="AlphaFoldDB" id="A0AAV0W613"/>
<evidence type="ECO:0000313" key="2">
    <source>
        <dbReference type="EMBL" id="CAI6351204.1"/>
    </source>
</evidence>
<gene>
    <name evidence="2" type="ORF">MEUPH1_LOCUS7574</name>
</gene>
<proteinExistence type="predicted"/>
<feature type="transmembrane region" description="Helical" evidence="1">
    <location>
        <begin position="30"/>
        <end position="50"/>
    </location>
</feature>
<name>A0AAV0W613_9HEMI</name>